<accession>A0ABV1I4W2</accession>
<evidence type="ECO:0000313" key="5">
    <source>
        <dbReference type="Proteomes" id="UP001470288"/>
    </source>
</evidence>
<feature type="region of interest" description="Disordered" evidence="2">
    <location>
        <begin position="159"/>
        <end position="205"/>
    </location>
</feature>
<proteinExistence type="predicted"/>
<dbReference type="InterPro" id="IPR047057">
    <property type="entry name" value="MerR_fam"/>
</dbReference>
<dbReference type="SMART" id="SM00422">
    <property type="entry name" value="HTH_MERR"/>
    <property type="match status" value="1"/>
</dbReference>
<evidence type="ECO:0000313" key="4">
    <source>
        <dbReference type="EMBL" id="MEQ2579958.1"/>
    </source>
</evidence>
<evidence type="ECO:0000256" key="2">
    <source>
        <dbReference type="SAM" id="MobiDB-lite"/>
    </source>
</evidence>
<dbReference type="RefSeq" id="WP_117498444.1">
    <property type="nucleotide sequence ID" value="NZ_JBBMFC010000035.1"/>
</dbReference>
<dbReference type="SUPFAM" id="SSF46955">
    <property type="entry name" value="Putative DNA-binding domain"/>
    <property type="match status" value="1"/>
</dbReference>
<feature type="compositionally biased region" description="Basic and acidic residues" evidence="2">
    <location>
        <begin position="173"/>
        <end position="188"/>
    </location>
</feature>
<organism evidence="4 5">
    <name type="scientific">Hominiventricola aquisgranensis</name>
    <dbReference type="NCBI Taxonomy" id="3133164"/>
    <lineage>
        <taxon>Bacteria</taxon>
        <taxon>Bacillati</taxon>
        <taxon>Bacillota</taxon>
        <taxon>Clostridia</taxon>
        <taxon>Lachnospirales</taxon>
        <taxon>Lachnospiraceae</taxon>
        <taxon>Hominiventricola</taxon>
    </lineage>
</organism>
<dbReference type="PROSITE" id="PS50937">
    <property type="entry name" value="HTH_MERR_2"/>
    <property type="match status" value="1"/>
</dbReference>
<feature type="domain" description="HTH merR-type" evidence="3">
    <location>
        <begin position="5"/>
        <end position="73"/>
    </location>
</feature>
<keyword evidence="1" id="KW-0238">DNA-binding</keyword>
<dbReference type="Pfam" id="PF13411">
    <property type="entry name" value="MerR_1"/>
    <property type="match status" value="1"/>
</dbReference>
<dbReference type="Gene3D" id="1.10.1660.10">
    <property type="match status" value="1"/>
</dbReference>
<sequence>MDTKRYMISDAARLVDVEAHVLRYWEDELELPISRNEMGHRYYTEDNIQMFHRIKDLKEQGYQLKAIKVLLPEIEQGHTPPAIVPAPEPPISDKMEQFQMILGKVVSQALKANQLEMGKELSHQVSTQVVKEMDYLFRLQEEREETHYKNLDAQLRATQQKAQKNFFKKKEKKPKEKKAPKIKEEKQSGSRRPWFFGTHHQQQPD</sequence>
<dbReference type="PANTHER" id="PTHR30204">
    <property type="entry name" value="REDOX-CYCLING DRUG-SENSING TRANSCRIPTIONAL ACTIVATOR SOXR"/>
    <property type="match status" value="1"/>
</dbReference>
<protein>
    <submittedName>
        <fullName evidence="4">Helix-turn-helix domain-containing protein</fullName>
    </submittedName>
</protein>
<dbReference type="InterPro" id="IPR009061">
    <property type="entry name" value="DNA-bd_dom_put_sf"/>
</dbReference>
<gene>
    <name evidence="4" type="ORF">WMO62_14180</name>
</gene>
<dbReference type="InterPro" id="IPR000551">
    <property type="entry name" value="MerR-type_HTH_dom"/>
</dbReference>
<dbReference type="CDD" id="cd04764">
    <property type="entry name" value="HTH_MlrA-like_sg1"/>
    <property type="match status" value="1"/>
</dbReference>
<dbReference type="Proteomes" id="UP001470288">
    <property type="component" value="Unassembled WGS sequence"/>
</dbReference>
<dbReference type="EMBL" id="JBBMFC010000035">
    <property type="protein sequence ID" value="MEQ2579958.1"/>
    <property type="molecule type" value="Genomic_DNA"/>
</dbReference>
<evidence type="ECO:0000259" key="3">
    <source>
        <dbReference type="PROSITE" id="PS50937"/>
    </source>
</evidence>
<keyword evidence="5" id="KW-1185">Reference proteome</keyword>
<comment type="caution">
    <text evidence="4">The sequence shown here is derived from an EMBL/GenBank/DDBJ whole genome shotgun (WGS) entry which is preliminary data.</text>
</comment>
<name>A0ABV1I4W2_9FIRM</name>
<dbReference type="PANTHER" id="PTHR30204:SF15">
    <property type="entry name" value="BLL5018 PROTEIN"/>
    <property type="match status" value="1"/>
</dbReference>
<reference evidence="4 5" key="1">
    <citation type="submission" date="2024-03" db="EMBL/GenBank/DDBJ databases">
        <title>Human intestinal bacterial collection.</title>
        <authorList>
            <person name="Pauvert C."/>
            <person name="Hitch T.C.A."/>
            <person name="Clavel T."/>
        </authorList>
    </citation>
    <scope>NUCLEOTIDE SEQUENCE [LARGE SCALE GENOMIC DNA]</scope>
    <source>
        <strain evidence="4 5">CLA-AA-H78B</strain>
    </source>
</reference>
<evidence type="ECO:0000256" key="1">
    <source>
        <dbReference type="ARBA" id="ARBA00023125"/>
    </source>
</evidence>